<keyword evidence="1" id="KW-0732">Signal</keyword>
<dbReference type="OrthoDB" id="9180744at2"/>
<evidence type="ECO:0000256" key="1">
    <source>
        <dbReference type="SAM" id="SignalP"/>
    </source>
</evidence>
<proteinExistence type="predicted"/>
<comment type="caution">
    <text evidence="2">The sequence shown here is derived from an EMBL/GenBank/DDBJ whole genome shotgun (WGS) entry which is preliminary data.</text>
</comment>
<evidence type="ECO:0000313" key="3">
    <source>
        <dbReference type="Proteomes" id="UP000295110"/>
    </source>
</evidence>
<evidence type="ECO:0000313" key="2">
    <source>
        <dbReference type="EMBL" id="TCU94611.1"/>
    </source>
</evidence>
<name>A0A4R3UUH0_ROSSA</name>
<dbReference type="AlphaFoldDB" id="A0A4R3UUH0"/>
<dbReference type="Gene3D" id="2.40.50.320">
    <property type="entry name" value="Copper binding periplasmic protein CusF"/>
    <property type="match status" value="1"/>
</dbReference>
<dbReference type="RefSeq" id="WP_132572786.1">
    <property type="nucleotide sequence ID" value="NZ_CBCSGL010000012.1"/>
</dbReference>
<dbReference type="InterPro" id="IPR021647">
    <property type="entry name" value="CusF_Ec"/>
</dbReference>
<dbReference type="Proteomes" id="UP000295110">
    <property type="component" value="Unassembled WGS sequence"/>
</dbReference>
<reference evidence="2 3" key="1">
    <citation type="submission" date="2019-03" db="EMBL/GenBank/DDBJ databases">
        <title>Genomic Encyclopedia of Type Strains, Phase IV (KMG-IV): sequencing the most valuable type-strain genomes for metagenomic binning, comparative biology and taxonomic classification.</title>
        <authorList>
            <person name="Goeker M."/>
        </authorList>
    </citation>
    <scope>NUCLEOTIDE SEQUENCE [LARGE SCALE GENOMIC DNA]</scope>
    <source>
        <strain evidence="2 3">DSM 654</strain>
    </source>
</reference>
<dbReference type="InterPro" id="IPR042230">
    <property type="entry name" value="CusF_sf"/>
</dbReference>
<gene>
    <name evidence="2" type="ORF">EV671_101633</name>
</gene>
<dbReference type="Pfam" id="PF11604">
    <property type="entry name" value="CusF_Ec"/>
    <property type="match status" value="1"/>
</dbReference>
<sequence>MKASKKLTLSTLAGLALAVGATLSLPARAQAMDHSKMPAASAAATEMTDGEIKKVDKDTKKITIKHGEIKNLEMPGMTMVFQVKDPAMLDQVKTGDKVRFKAEKANGAIVVTEIQPAGK</sequence>
<dbReference type="EMBL" id="SMBU01000016">
    <property type="protein sequence ID" value="TCU94611.1"/>
    <property type="molecule type" value="Genomic_DNA"/>
</dbReference>
<feature type="chain" id="PRO_5020593089" evidence="1">
    <location>
        <begin position="30"/>
        <end position="119"/>
    </location>
</feature>
<accession>A0A4R3UUH0</accession>
<feature type="signal peptide" evidence="1">
    <location>
        <begin position="1"/>
        <end position="29"/>
    </location>
</feature>
<keyword evidence="3" id="KW-1185">Reference proteome</keyword>
<organism evidence="2 3">
    <name type="scientific">Roseateles saccharophilus</name>
    <name type="common">Pseudomonas saccharophila</name>
    <dbReference type="NCBI Taxonomy" id="304"/>
    <lineage>
        <taxon>Bacteria</taxon>
        <taxon>Pseudomonadati</taxon>
        <taxon>Pseudomonadota</taxon>
        <taxon>Betaproteobacteria</taxon>
        <taxon>Burkholderiales</taxon>
        <taxon>Sphaerotilaceae</taxon>
        <taxon>Roseateles</taxon>
    </lineage>
</organism>
<protein>
    <submittedName>
        <fullName evidence="2">Cu/Ag efflux protein CusF</fullName>
    </submittedName>
</protein>